<dbReference type="AlphaFoldDB" id="V5WGW8"/>
<dbReference type="HOGENOM" id="CLU_2994107_0_0_12"/>
<evidence type="ECO:0000313" key="3">
    <source>
        <dbReference type="Proteomes" id="UP000018680"/>
    </source>
</evidence>
<reference evidence="2 3" key="1">
    <citation type="journal article" date="2015" name="Stand. Genomic Sci.">
        <title>Complete genome sequence and description of Salinispira pacifica gen. nov., sp. nov., a novel spirochaete isolated form a hypersaline microbial mat.</title>
        <authorList>
            <person name="Ben Hania W."/>
            <person name="Joseph M."/>
            <person name="Schumann P."/>
            <person name="Bunk B."/>
            <person name="Fiebig A."/>
            <person name="Sproer C."/>
            <person name="Klenk H.P."/>
            <person name="Fardeau M.L."/>
            <person name="Spring S."/>
        </authorList>
    </citation>
    <scope>NUCLEOTIDE SEQUENCE [LARGE SCALE GENOMIC DNA]</scope>
    <source>
        <strain evidence="2 3">L21-RPul-D2</strain>
    </source>
</reference>
<organism evidence="2 3">
    <name type="scientific">Salinispira pacifica</name>
    <dbReference type="NCBI Taxonomy" id="1307761"/>
    <lineage>
        <taxon>Bacteria</taxon>
        <taxon>Pseudomonadati</taxon>
        <taxon>Spirochaetota</taxon>
        <taxon>Spirochaetia</taxon>
        <taxon>Spirochaetales</taxon>
        <taxon>Spirochaetaceae</taxon>
        <taxon>Salinispira</taxon>
    </lineage>
</organism>
<accession>V5WGW8</accession>
<name>V5WGW8_9SPIO</name>
<feature type="region of interest" description="Disordered" evidence="1">
    <location>
        <begin position="1"/>
        <end position="34"/>
    </location>
</feature>
<evidence type="ECO:0000256" key="1">
    <source>
        <dbReference type="SAM" id="MobiDB-lite"/>
    </source>
</evidence>
<dbReference type="STRING" id="1307761.L21SP2_1674"/>
<proteinExistence type="predicted"/>
<dbReference type="EMBL" id="CP006939">
    <property type="protein sequence ID" value="AHC15057.1"/>
    <property type="molecule type" value="Genomic_DNA"/>
</dbReference>
<sequence length="57" mass="6323">MIFPNQSLNNSHGHAPLEPRKPGRNKKGPAEPGLIQERIASCVSIVSEIRLDSDNFR</sequence>
<keyword evidence="3" id="KW-1185">Reference proteome</keyword>
<feature type="compositionally biased region" description="Polar residues" evidence="1">
    <location>
        <begin position="1"/>
        <end position="12"/>
    </location>
</feature>
<dbReference type="Proteomes" id="UP000018680">
    <property type="component" value="Chromosome"/>
</dbReference>
<evidence type="ECO:0000313" key="2">
    <source>
        <dbReference type="EMBL" id="AHC15057.1"/>
    </source>
</evidence>
<protein>
    <submittedName>
        <fullName evidence="2">Uncharacterized protein</fullName>
    </submittedName>
</protein>
<dbReference type="KEGG" id="slr:L21SP2_1674"/>
<gene>
    <name evidence="2" type="ORF">L21SP2_1674</name>
</gene>